<dbReference type="Gene3D" id="2.170.130.10">
    <property type="entry name" value="TonB-dependent receptor, plug domain"/>
    <property type="match status" value="1"/>
</dbReference>
<reference evidence="6" key="2">
    <citation type="submission" date="2020-09" db="EMBL/GenBank/DDBJ databases">
        <authorList>
            <person name="Sun Q."/>
            <person name="Zhou Y."/>
        </authorList>
    </citation>
    <scope>NUCLEOTIDE SEQUENCE</scope>
    <source>
        <strain evidence="6">CGMCC 1.15343</strain>
    </source>
</reference>
<gene>
    <name evidence="6" type="ORF">GCM10011387_09250</name>
</gene>
<evidence type="ECO:0000259" key="5">
    <source>
        <dbReference type="Pfam" id="PF14905"/>
    </source>
</evidence>
<dbReference type="Gene3D" id="2.60.40.1120">
    <property type="entry name" value="Carboxypeptidase-like, regulatory domain"/>
    <property type="match status" value="1"/>
</dbReference>
<evidence type="ECO:0000313" key="7">
    <source>
        <dbReference type="Proteomes" id="UP000651668"/>
    </source>
</evidence>
<dbReference type="GO" id="GO:0009279">
    <property type="term" value="C:cell outer membrane"/>
    <property type="evidence" value="ECO:0007669"/>
    <property type="project" value="UniProtKB-SubCell"/>
</dbReference>
<feature type="signal peptide" evidence="4">
    <location>
        <begin position="1"/>
        <end position="18"/>
    </location>
</feature>
<dbReference type="InterPro" id="IPR008969">
    <property type="entry name" value="CarboxyPept-like_regulatory"/>
</dbReference>
<name>A0A916XAM0_9SPHI</name>
<comment type="subcellular location">
    <subcellularLocation>
        <location evidence="1">Cell outer membrane</location>
    </subcellularLocation>
</comment>
<organism evidence="6 7">
    <name type="scientific">Pedobacter quisquiliarum</name>
    <dbReference type="NCBI Taxonomy" id="1834438"/>
    <lineage>
        <taxon>Bacteria</taxon>
        <taxon>Pseudomonadati</taxon>
        <taxon>Bacteroidota</taxon>
        <taxon>Sphingobacteriia</taxon>
        <taxon>Sphingobacteriales</taxon>
        <taxon>Sphingobacteriaceae</taxon>
        <taxon>Pedobacter</taxon>
    </lineage>
</organism>
<keyword evidence="7" id="KW-1185">Reference proteome</keyword>
<dbReference type="EMBL" id="BMIL01000002">
    <property type="protein sequence ID" value="GGC57763.1"/>
    <property type="molecule type" value="Genomic_DNA"/>
</dbReference>
<keyword evidence="6" id="KW-0675">Receptor</keyword>
<dbReference type="RefSeq" id="WP_188625662.1">
    <property type="nucleotide sequence ID" value="NZ_BMIL01000002.1"/>
</dbReference>
<keyword evidence="4" id="KW-0732">Signal</keyword>
<evidence type="ECO:0000256" key="2">
    <source>
        <dbReference type="ARBA" id="ARBA00023136"/>
    </source>
</evidence>
<sequence length="790" mass="89071">MKKLILIYIMLLPWIAQAQSTLTGKVKNIDGQPLDAATITLKQGEKQIALAFADLGNFHMNFPNAGTYRITASLVGYKPLDMEVALPKETILLVLHPEDQQLEEVQVTFKQPLIQRKIDRVTFNVEQSILASGGTAWEALSKAPGVQVTSSNEVTANRKNVKVYLDGRPLSLSGDELSAYLQGLPSDLVSQIEVFSNPPAKFEAAGTSVINIITRKAKQEGLNLTLNGAFTQGNYSNYNSNATFNYRNNKLNVYGSYGFIHRQTFQDHNVTIDFGNAIWKDVNRSITTSDNHAYRLGADYQLSTNQVLGFLINGSNRNSDTRGHTDTRAETTQMRLDSTLISDNSSTGTNNQFAYNVNYNLNLDSGKRILNIDLDYSPYQSSSEAYADNRSFLPDGQQTTNLFHIFTPSTQHIDIYSAKADYSDKLFGKFDVSSGLKYSRTKSQNTFTYFNREPANLVLVPENGNRFIYRENIMAAYTSLSGTFGKLSVQVGLRGEYTRTSGLSITLDELNERNYFKLFPTAFLQYKIDEHNELLLNYAYRIERPEYNRLNPAKRYASPYNIYVGNPALQPSFVQNIELGYSYNKRYHVRASYTLKRDLFTNINIQDNETKIYFGTQANLGLSRSTSLQLSADFTPAAWWDINVLAEGYWQQEKSPYLSSSYDFNIISYYGTIKQSFTIDKKRALKAELSGTFTGPGLQGIYRANHNSAIDAGIKMNVLQGMGTLRLVANDVFNTYTNNISIDFLDQRSSFFHHNESRSVTLSLSYRLGKNVSASRNRTTASEEERKRTN</sequence>
<dbReference type="Proteomes" id="UP000651668">
    <property type="component" value="Unassembled WGS sequence"/>
</dbReference>
<dbReference type="SUPFAM" id="SSF49464">
    <property type="entry name" value="Carboxypeptidase regulatory domain-like"/>
    <property type="match status" value="1"/>
</dbReference>
<dbReference type="InterPro" id="IPR041700">
    <property type="entry name" value="OMP_b-brl_3"/>
</dbReference>
<keyword evidence="3" id="KW-0998">Cell outer membrane</keyword>
<dbReference type="Pfam" id="PF14905">
    <property type="entry name" value="OMP_b-brl_3"/>
    <property type="match status" value="1"/>
</dbReference>
<evidence type="ECO:0000256" key="3">
    <source>
        <dbReference type="ARBA" id="ARBA00023237"/>
    </source>
</evidence>
<reference evidence="6" key="1">
    <citation type="journal article" date="2014" name="Int. J. Syst. Evol. Microbiol.">
        <title>Complete genome sequence of Corynebacterium casei LMG S-19264T (=DSM 44701T), isolated from a smear-ripened cheese.</title>
        <authorList>
            <consortium name="US DOE Joint Genome Institute (JGI-PGF)"/>
            <person name="Walter F."/>
            <person name="Albersmeier A."/>
            <person name="Kalinowski J."/>
            <person name="Ruckert C."/>
        </authorList>
    </citation>
    <scope>NUCLEOTIDE SEQUENCE</scope>
    <source>
        <strain evidence="6">CGMCC 1.15343</strain>
    </source>
</reference>
<comment type="caution">
    <text evidence="6">The sequence shown here is derived from an EMBL/GenBank/DDBJ whole genome shotgun (WGS) entry which is preliminary data.</text>
</comment>
<accession>A0A916XAM0</accession>
<evidence type="ECO:0000256" key="1">
    <source>
        <dbReference type="ARBA" id="ARBA00004442"/>
    </source>
</evidence>
<evidence type="ECO:0000256" key="4">
    <source>
        <dbReference type="SAM" id="SignalP"/>
    </source>
</evidence>
<dbReference type="InterPro" id="IPR036942">
    <property type="entry name" value="Beta-barrel_TonB_sf"/>
</dbReference>
<dbReference type="Pfam" id="PF13715">
    <property type="entry name" value="CarbopepD_reg_2"/>
    <property type="match status" value="1"/>
</dbReference>
<dbReference type="Gene3D" id="2.40.170.20">
    <property type="entry name" value="TonB-dependent receptor, beta-barrel domain"/>
    <property type="match status" value="1"/>
</dbReference>
<dbReference type="SUPFAM" id="SSF56935">
    <property type="entry name" value="Porins"/>
    <property type="match status" value="1"/>
</dbReference>
<protein>
    <submittedName>
        <fullName evidence="6">TonB-dependent receptor</fullName>
    </submittedName>
</protein>
<feature type="chain" id="PRO_5037886086" evidence="4">
    <location>
        <begin position="19"/>
        <end position="790"/>
    </location>
</feature>
<keyword evidence="2" id="KW-0472">Membrane</keyword>
<dbReference type="AlphaFoldDB" id="A0A916XAM0"/>
<feature type="domain" description="Outer membrane protein beta-barrel" evidence="5">
    <location>
        <begin position="363"/>
        <end position="766"/>
    </location>
</feature>
<dbReference type="InterPro" id="IPR037066">
    <property type="entry name" value="Plug_dom_sf"/>
</dbReference>
<proteinExistence type="predicted"/>
<evidence type="ECO:0000313" key="6">
    <source>
        <dbReference type="EMBL" id="GGC57763.1"/>
    </source>
</evidence>